<gene>
    <name evidence="1" type="ORF">BJG266_LOCUS17234</name>
    <name evidence="2" type="ORF">QVE165_LOCUS17326</name>
</gene>
<keyword evidence="3" id="KW-1185">Reference proteome</keyword>
<comment type="caution">
    <text evidence="2">The sequence shown here is derived from an EMBL/GenBank/DDBJ whole genome shotgun (WGS) entry which is preliminary data.</text>
</comment>
<dbReference type="EMBL" id="CAJNOM010000099">
    <property type="protein sequence ID" value="CAF1045709.1"/>
    <property type="molecule type" value="Genomic_DNA"/>
</dbReference>
<protein>
    <submittedName>
        <fullName evidence="2">Uncharacterized protein</fullName>
    </submittedName>
</protein>
<dbReference type="Proteomes" id="UP000663877">
    <property type="component" value="Unassembled WGS sequence"/>
</dbReference>
<accession>A0A814K3K6</accession>
<organism evidence="2 3">
    <name type="scientific">Adineta steineri</name>
    <dbReference type="NCBI Taxonomy" id="433720"/>
    <lineage>
        <taxon>Eukaryota</taxon>
        <taxon>Metazoa</taxon>
        <taxon>Spiralia</taxon>
        <taxon>Gnathifera</taxon>
        <taxon>Rotifera</taxon>
        <taxon>Eurotatoria</taxon>
        <taxon>Bdelloidea</taxon>
        <taxon>Adinetida</taxon>
        <taxon>Adinetidae</taxon>
        <taxon>Adineta</taxon>
    </lineage>
</organism>
<name>A0A814K3K6_9BILA</name>
<dbReference type="AlphaFoldDB" id="A0A814K3K6"/>
<reference evidence="2" key="1">
    <citation type="submission" date="2021-02" db="EMBL/GenBank/DDBJ databases">
        <authorList>
            <person name="Nowell W R."/>
        </authorList>
    </citation>
    <scope>NUCLEOTIDE SEQUENCE</scope>
</reference>
<sequence>MLLCNEQEEQYILGRCQLCADNFDNNVIENTTNPTKRIQWFQNKLDKINIEFPQDTRGIYQLIQDEIFLKDSGRRYLTFIYGGFSHEQMMILLWCWNTDSFITYVRHHPYSYYHLFPTLSVSPLFHYSFLLNYRNNDSLAQKPVIYAKRFIDHSFGDFLIMFKERQTPPDPDVPSNEAHFERISFKQLVRQGTNLSKELKREAQ</sequence>
<evidence type="ECO:0000313" key="1">
    <source>
        <dbReference type="EMBL" id="CAF1025448.1"/>
    </source>
</evidence>
<evidence type="ECO:0000313" key="2">
    <source>
        <dbReference type="EMBL" id="CAF1045709.1"/>
    </source>
</evidence>
<dbReference type="Proteomes" id="UP000663832">
    <property type="component" value="Unassembled WGS sequence"/>
</dbReference>
<dbReference type="EMBL" id="CAJNOI010000082">
    <property type="protein sequence ID" value="CAF1025448.1"/>
    <property type="molecule type" value="Genomic_DNA"/>
</dbReference>
<evidence type="ECO:0000313" key="3">
    <source>
        <dbReference type="Proteomes" id="UP000663832"/>
    </source>
</evidence>
<proteinExistence type="predicted"/>
<dbReference type="OrthoDB" id="6375801at2759"/>